<reference evidence="1" key="2">
    <citation type="submission" date="2024-05" db="EMBL/GenBank/DDBJ databases">
        <title>Identification and characterization of horizontal gene transfer across gut microbiota members of farm animals based on homology search.</title>
        <authorList>
            <person name="Schwarzerova J."/>
            <person name="Nykrynova M."/>
            <person name="Jureckova K."/>
            <person name="Cejkova D."/>
            <person name="Rychlik I."/>
        </authorList>
    </citation>
    <scope>NUCLEOTIDE SEQUENCE</scope>
    <source>
        <strain evidence="1">84_SSukc20</strain>
    </source>
</reference>
<organism evidence="1 2">
    <name type="scientific">Bacteroides gallinaceum</name>
    <dbReference type="NCBI Taxonomy" id="1462571"/>
    <lineage>
        <taxon>Bacteria</taxon>
        <taxon>Pseudomonadati</taxon>
        <taxon>Bacteroidota</taxon>
        <taxon>Bacteroidia</taxon>
        <taxon>Bacteroidales</taxon>
        <taxon>Bacteroidaceae</taxon>
        <taxon>Bacteroides</taxon>
    </lineage>
</organism>
<dbReference type="RefSeq" id="WP_301934976.1">
    <property type="nucleotide sequence ID" value="NZ_JAUEII010000038.1"/>
</dbReference>
<comment type="caution">
    <text evidence="1">The sequence shown here is derived from an EMBL/GenBank/DDBJ whole genome shotgun (WGS) entry which is preliminary data.</text>
</comment>
<proteinExistence type="predicted"/>
<dbReference type="EMBL" id="JAUEII010000038">
    <property type="protein sequence ID" value="MDN0050490.1"/>
    <property type="molecule type" value="Genomic_DNA"/>
</dbReference>
<evidence type="ECO:0000313" key="2">
    <source>
        <dbReference type="Proteomes" id="UP001167871"/>
    </source>
</evidence>
<sequence>MKIENKDIHKIENHKIENHRLKKIVLKTCPIQRKAIPLQPEKKKKDFQFNQNLLKAC</sequence>
<keyword evidence="2" id="KW-1185">Reference proteome</keyword>
<dbReference type="Proteomes" id="UP001167871">
    <property type="component" value="Unassembled WGS sequence"/>
</dbReference>
<protein>
    <submittedName>
        <fullName evidence="1">Uncharacterized protein</fullName>
    </submittedName>
</protein>
<evidence type="ECO:0000313" key="1">
    <source>
        <dbReference type="EMBL" id="MDN0050490.1"/>
    </source>
</evidence>
<gene>
    <name evidence="1" type="ORF">QVO10_14100</name>
</gene>
<name>A0ABT7X8Y0_9BACE</name>
<reference evidence="1" key="1">
    <citation type="submission" date="2023-06" db="EMBL/GenBank/DDBJ databases">
        <authorList>
            <person name="Zeman M."/>
            <person name="Kubasova T."/>
            <person name="Jahodarova E."/>
            <person name="Nykrynova M."/>
            <person name="Rychlik I."/>
        </authorList>
    </citation>
    <scope>NUCLEOTIDE SEQUENCE</scope>
    <source>
        <strain evidence="1">84_SSukc20</strain>
    </source>
</reference>
<accession>A0ABT7X8Y0</accession>